<dbReference type="PROSITE" id="PS50255">
    <property type="entry name" value="CYTOCHROME_B5_2"/>
    <property type="match status" value="1"/>
</dbReference>
<dbReference type="GO" id="GO:0020037">
    <property type="term" value="F:heme binding"/>
    <property type="evidence" value="ECO:0007669"/>
    <property type="project" value="InterPro"/>
</dbReference>
<evidence type="ECO:0000256" key="7">
    <source>
        <dbReference type="ARBA" id="ARBA00023002"/>
    </source>
</evidence>
<dbReference type="InterPro" id="IPR036400">
    <property type="entry name" value="Cyt_B5-like_heme/steroid_sf"/>
</dbReference>
<keyword evidence="5" id="KW-0479">Metal-binding</keyword>
<keyword evidence="9" id="KW-0443">Lipid metabolism</keyword>
<dbReference type="PANTHER" id="PTHR19353:SF88">
    <property type="entry name" value="DELTA(5) FATTY ACID DESATURASE FAT-4"/>
    <property type="match status" value="1"/>
</dbReference>
<evidence type="ECO:0000256" key="9">
    <source>
        <dbReference type="ARBA" id="ARBA00023098"/>
    </source>
</evidence>
<feature type="transmembrane region" description="Helical" evidence="11">
    <location>
        <begin position="221"/>
        <end position="238"/>
    </location>
</feature>
<feature type="transmembrane region" description="Helical" evidence="11">
    <location>
        <begin position="324"/>
        <end position="343"/>
    </location>
</feature>
<dbReference type="GO" id="GO:0046872">
    <property type="term" value="F:metal ion binding"/>
    <property type="evidence" value="ECO:0007669"/>
    <property type="project" value="UniProtKB-KW"/>
</dbReference>
<sequence>MPPELSSAPTKVDVLGKEASSGPMRLFTWDEVTKACAVPSAEALSQATTSADIASTQAAREIRAGRRCLLILHDKVYDVTSFVPRHPGGPLIMTYSGEDAADAFQAFHPVGTFKMLAQYQIGEIAPSERIPPSPFVAEMRALRHRFQAEGLFEASKAYYAFKVLSTVAIVLLAGAVAHYWQTVPGAVVSALLVALFWQQCGWLAHDFVHHQVFENRRLGDLFGYMIGNFFQGFSVAWWKNKHNTHHAIPNVHKADPDVDLMPLLAWSEHALEAFVEGDVQGMSKILIDHQNFFYPLLLSFARLSWAIQSVIYVQTAADVPNRGLEALGLLGHWALLIIFSVLLTGPWRALIIFMVSNVACGLLLASVFSLNHNGMPILDAEENRSYDFFTRQIITGRDVHPSVFNTWFTGGLNYQIEHHLFPSIPRHNFHRIQPRVAELCRKYNVPYHTAGLISGTVEVFKRLAEVAHASRQVSGPKTD</sequence>
<dbReference type="OMA" id="QWWKNKH"/>
<feature type="transmembrane region" description="Helical" evidence="11">
    <location>
        <begin position="292"/>
        <end position="312"/>
    </location>
</feature>
<dbReference type="CDD" id="cd03506">
    <property type="entry name" value="Delta6-FADS-like"/>
    <property type="match status" value="1"/>
</dbReference>
<dbReference type="SMART" id="SM01117">
    <property type="entry name" value="Cyt-b5"/>
    <property type="match status" value="1"/>
</dbReference>
<dbReference type="RefSeq" id="XP_009494975.1">
    <property type="nucleotide sequence ID" value="XM_009496700.1"/>
</dbReference>
<gene>
    <name evidence="13" type="ORF">H696_02800</name>
</gene>
<dbReference type="GO" id="GO:0016020">
    <property type="term" value="C:membrane"/>
    <property type="evidence" value="ECO:0007669"/>
    <property type="project" value="UniProtKB-SubCell"/>
</dbReference>
<evidence type="ECO:0000313" key="14">
    <source>
        <dbReference type="Proteomes" id="UP000030693"/>
    </source>
</evidence>
<evidence type="ECO:0000256" key="5">
    <source>
        <dbReference type="ARBA" id="ARBA00022723"/>
    </source>
</evidence>
<keyword evidence="4 11" id="KW-0812">Transmembrane</keyword>
<feature type="transmembrane region" description="Helical" evidence="11">
    <location>
        <begin position="159"/>
        <end position="180"/>
    </location>
</feature>
<evidence type="ECO:0000256" key="4">
    <source>
        <dbReference type="ARBA" id="ARBA00022692"/>
    </source>
</evidence>
<dbReference type="Pfam" id="PF00173">
    <property type="entry name" value="Cyt-b5"/>
    <property type="match status" value="1"/>
</dbReference>
<organism evidence="13">
    <name type="scientific">Fonticula alba</name>
    <name type="common">Slime mold</name>
    <dbReference type="NCBI Taxonomy" id="691883"/>
    <lineage>
        <taxon>Eukaryota</taxon>
        <taxon>Rotosphaerida</taxon>
        <taxon>Fonticulaceae</taxon>
        <taxon>Fonticula</taxon>
    </lineage>
</organism>
<feature type="transmembrane region" description="Helical" evidence="11">
    <location>
        <begin position="186"/>
        <end position="209"/>
    </location>
</feature>
<keyword evidence="14" id="KW-1185">Reference proteome</keyword>
<dbReference type="GeneID" id="20527525"/>
<keyword evidence="10 11" id="KW-0472">Membrane</keyword>
<comment type="similarity">
    <text evidence="2">Belongs to the fatty acid desaturase type 1 family.</text>
</comment>
<dbReference type="EMBL" id="KB932204">
    <property type="protein sequence ID" value="KCV70459.1"/>
    <property type="molecule type" value="Genomic_DNA"/>
</dbReference>
<dbReference type="eggNOG" id="KOG4232">
    <property type="taxonomic scope" value="Eukaryota"/>
</dbReference>
<dbReference type="Proteomes" id="UP000030693">
    <property type="component" value="Unassembled WGS sequence"/>
</dbReference>
<keyword evidence="7" id="KW-0560">Oxidoreductase</keyword>
<dbReference type="InterPro" id="IPR001199">
    <property type="entry name" value="Cyt_B5-like_heme/steroid-bd"/>
</dbReference>
<evidence type="ECO:0000256" key="8">
    <source>
        <dbReference type="ARBA" id="ARBA00023004"/>
    </source>
</evidence>
<dbReference type="AlphaFoldDB" id="A0A058Z867"/>
<feature type="domain" description="Cytochrome b5 heme-binding" evidence="12">
    <location>
        <begin position="45"/>
        <end position="125"/>
    </location>
</feature>
<protein>
    <recommendedName>
        <fullName evidence="12">Cytochrome b5 heme-binding domain-containing protein</fullName>
    </recommendedName>
</protein>
<evidence type="ECO:0000256" key="1">
    <source>
        <dbReference type="ARBA" id="ARBA00004141"/>
    </source>
</evidence>
<dbReference type="STRING" id="691883.A0A058Z867"/>
<name>A0A058Z867_FONAL</name>
<evidence type="ECO:0000259" key="12">
    <source>
        <dbReference type="PROSITE" id="PS50255"/>
    </source>
</evidence>
<dbReference type="SUPFAM" id="SSF55856">
    <property type="entry name" value="Cytochrome b5-like heme/steroid binding domain"/>
    <property type="match status" value="1"/>
</dbReference>
<dbReference type="Gene3D" id="3.10.120.10">
    <property type="entry name" value="Cytochrome b5-like heme/steroid binding domain"/>
    <property type="match status" value="1"/>
</dbReference>
<dbReference type="PANTHER" id="PTHR19353">
    <property type="entry name" value="FATTY ACID DESATURASE 2"/>
    <property type="match status" value="1"/>
</dbReference>
<dbReference type="OrthoDB" id="260091at2759"/>
<keyword evidence="8" id="KW-0408">Iron</keyword>
<dbReference type="InterPro" id="IPR005804">
    <property type="entry name" value="FA_desaturase_dom"/>
</dbReference>
<evidence type="ECO:0000256" key="11">
    <source>
        <dbReference type="SAM" id="Phobius"/>
    </source>
</evidence>
<dbReference type="Pfam" id="PF00487">
    <property type="entry name" value="FA_desaturase"/>
    <property type="match status" value="1"/>
</dbReference>
<evidence type="ECO:0000256" key="2">
    <source>
        <dbReference type="ARBA" id="ARBA00009295"/>
    </source>
</evidence>
<proteinExistence type="inferred from homology"/>
<keyword evidence="3" id="KW-0349">Heme</keyword>
<dbReference type="InterPro" id="IPR018506">
    <property type="entry name" value="Cyt_B5_heme-BS"/>
</dbReference>
<dbReference type="GO" id="GO:0016717">
    <property type="term" value="F:oxidoreductase activity, acting on paired donors, with oxidation of a pair of donors resulting in the reduction of molecular oxygen to two molecules of water"/>
    <property type="evidence" value="ECO:0007669"/>
    <property type="project" value="TreeGrafter"/>
</dbReference>
<evidence type="ECO:0000256" key="10">
    <source>
        <dbReference type="ARBA" id="ARBA00023136"/>
    </source>
</evidence>
<evidence type="ECO:0000256" key="3">
    <source>
        <dbReference type="ARBA" id="ARBA00022617"/>
    </source>
</evidence>
<evidence type="ECO:0000256" key="6">
    <source>
        <dbReference type="ARBA" id="ARBA00022989"/>
    </source>
</evidence>
<dbReference type="PROSITE" id="PS00191">
    <property type="entry name" value="CYTOCHROME_B5_1"/>
    <property type="match status" value="1"/>
</dbReference>
<comment type="subcellular location">
    <subcellularLocation>
        <location evidence="1">Membrane</location>
        <topology evidence="1">Multi-pass membrane protein</topology>
    </subcellularLocation>
</comment>
<dbReference type="InterPro" id="IPR012171">
    <property type="entry name" value="Fatty_acid_desaturase"/>
</dbReference>
<evidence type="ECO:0000313" key="13">
    <source>
        <dbReference type="EMBL" id="KCV70459.1"/>
    </source>
</evidence>
<dbReference type="GO" id="GO:0006629">
    <property type="term" value="P:lipid metabolic process"/>
    <property type="evidence" value="ECO:0007669"/>
    <property type="project" value="UniProtKB-KW"/>
</dbReference>
<keyword evidence="6 11" id="KW-1133">Transmembrane helix</keyword>
<accession>A0A058Z867</accession>
<reference evidence="13" key="1">
    <citation type="submission" date="2013-04" db="EMBL/GenBank/DDBJ databases">
        <title>The Genome Sequence of Fonticula alba ATCC 38817.</title>
        <authorList>
            <consortium name="The Broad Institute Genomics Platform"/>
            <person name="Russ C."/>
            <person name="Cuomo C."/>
            <person name="Burger G."/>
            <person name="Gray M.W."/>
            <person name="Holland P.W.H."/>
            <person name="King N."/>
            <person name="Lang F.B.F."/>
            <person name="Roger A.J."/>
            <person name="Ruiz-Trillo I."/>
            <person name="Brown M."/>
            <person name="Walker B."/>
            <person name="Young S."/>
            <person name="Zeng Q."/>
            <person name="Gargeya S."/>
            <person name="Fitzgerald M."/>
            <person name="Haas B."/>
            <person name="Abouelleil A."/>
            <person name="Allen A.W."/>
            <person name="Alvarado L."/>
            <person name="Arachchi H.M."/>
            <person name="Berlin A.M."/>
            <person name="Chapman S.B."/>
            <person name="Gainer-Dewar J."/>
            <person name="Goldberg J."/>
            <person name="Griggs A."/>
            <person name="Gujja S."/>
            <person name="Hansen M."/>
            <person name="Howarth C."/>
            <person name="Imamovic A."/>
            <person name="Ireland A."/>
            <person name="Larimer J."/>
            <person name="McCowan C."/>
            <person name="Murphy C."/>
            <person name="Pearson M."/>
            <person name="Poon T.W."/>
            <person name="Priest M."/>
            <person name="Roberts A."/>
            <person name="Saif S."/>
            <person name="Shea T."/>
            <person name="Sisk P."/>
            <person name="Sykes S."/>
            <person name="Wortman J."/>
            <person name="Nusbaum C."/>
            <person name="Birren B."/>
        </authorList>
    </citation>
    <scope>NUCLEOTIDE SEQUENCE [LARGE SCALE GENOMIC DNA]</scope>
    <source>
        <strain evidence="13">ATCC 38817</strain>
    </source>
</reference>
<dbReference type="PIRSF" id="PIRSF015921">
    <property type="entry name" value="FA_sphinglp_des"/>
    <property type="match status" value="1"/>
</dbReference>